<dbReference type="SMART" id="SM00774">
    <property type="entry name" value="WRKY"/>
    <property type="match status" value="1"/>
</dbReference>
<comment type="caution">
    <text evidence="8">The sequence shown here is derived from an EMBL/GenBank/DDBJ whole genome shotgun (WGS) entry which is preliminary data.</text>
</comment>
<name>A0AAV3P5V7_LITER</name>
<dbReference type="InterPro" id="IPR044810">
    <property type="entry name" value="WRKY_plant"/>
</dbReference>
<accession>A0AAV3P5V7</accession>
<dbReference type="PANTHER" id="PTHR31221">
    <property type="entry name" value="WRKY TRANSCRIPTION FACTOR PROTEIN 1-RELATED"/>
    <property type="match status" value="1"/>
</dbReference>
<proteinExistence type="predicted"/>
<evidence type="ECO:0000259" key="7">
    <source>
        <dbReference type="PROSITE" id="PS50811"/>
    </source>
</evidence>
<evidence type="ECO:0000256" key="3">
    <source>
        <dbReference type="ARBA" id="ARBA00023125"/>
    </source>
</evidence>
<gene>
    <name evidence="8" type="ORF">LIER_06364</name>
</gene>
<dbReference type="GO" id="GO:0005634">
    <property type="term" value="C:nucleus"/>
    <property type="evidence" value="ECO:0007669"/>
    <property type="project" value="UniProtKB-SubCell"/>
</dbReference>
<evidence type="ECO:0000256" key="4">
    <source>
        <dbReference type="ARBA" id="ARBA00023163"/>
    </source>
</evidence>
<feature type="region of interest" description="Disordered" evidence="6">
    <location>
        <begin position="1"/>
        <end position="21"/>
    </location>
</feature>
<evidence type="ECO:0000313" key="9">
    <source>
        <dbReference type="Proteomes" id="UP001454036"/>
    </source>
</evidence>
<organism evidence="8 9">
    <name type="scientific">Lithospermum erythrorhizon</name>
    <name type="common">Purple gromwell</name>
    <name type="synonym">Lithospermum officinale var. erythrorhizon</name>
    <dbReference type="NCBI Taxonomy" id="34254"/>
    <lineage>
        <taxon>Eukaryota</taxon>
        <taxon>Viridiplantae</taxon>
        <taxon>Streptophyta</taxon>
        <taxon>Embryophyta</taxon>
        <taxon>Tracheophyta</taxon>
        <taxon>Spermatophyta</taxon>
        <taxon>Magnoliopsida</taxon>
        <taxon>eudicotyledons</taxon>
        <taxon>Gunneridae</taxon>
        <taxon>Pentapetalae</taxon>
        <taxon>asterids</taxon>
        <taxon>lamiids</taxon>
        <taxon>Boraginales</taxon>
        <taxon>Boraginaceae</taxon>
        <taxon>Boraginoideae</taxon>
        <taxon>Lithospermeae</taxon>
        <taxon>Lithospermum</taxon>
    </lineage>
</organism>
<sequence length="206" mass="23309">MEGQEPPLPPPPLPLNTTNNLPLFDTRNFPPLISSQAMQDTPQVGSADIDWVSLLTASNNSIFNNNNNSANNNLMHMSSNASLTSMTNNVNGGDIQNANQIKGKFRKGKKYEPPRIAFHTKSSEDILDDGYKWRKYGQKSVKNSSHPRSYYRCTHHTCNVKKQIQRHSKDTSIVVTTYEGIHNHPCEKLMETLSPLLRQLQFLARF</sequence>
<evidence type="ECO:0000256" key="5">
    <source>
        <dbReference type="ARBA" id="ARBA00023242"/>
    </source>
</evidence>
<keyword evidence="9" id="KW-1185">Reference proteome</keyword>
<dbReference type="Gene3D" id="2.20.25.80">
    <property type="entry name" value="WRKY domain"/>
    <property type="match status" value="1"/>
</dbReference>
<feature type="domain" description="WRKY" evidence="7">
    <location>
        <begin position="122"/>
        <end position="187"/>
    </location>
</feature>
<evidence type="ECO:0000256" key="1">
    <source>
        <dbReference type="ARBA" id="ARBA00004123"/>
    </source>
</evidence>
<dbReference type="EMBL" id="BAABME010000923">
    <property type="protein sequence ID" value="GAA0146396.1"/>
    <property type="molecule type" value="Genomic_DNA"/>
</dbReference>
<evidence type="ECO:0000256" key="2">
    <source>
        <dbReference type="ARBA" id="ARBA00023015"/>
    </source>
</evidence>
<keyword evidence="5" id="KW-0539">Nucleus</keyword>
<dbReference type="SUPFAM" id="SSF118290">
    <property type="entry name" value="WRKY DNA-binding domain"/>
    <property type="match status" value="1"/>
</dbReference>
<dbReference type="PROSITE" id="PS50811">
    <property type="entry name" value="WRKY"/>
    <property type="match status" value="1"/>
</dbReference>
<reference evidence="8 9" key="1">
    <citation type="submission" date="2024-01" db="EMBL/GenBank/DDBJ databases">
        <title>The complete chloroplast genome sequence of Lithospermum erythrorhizon: insights into the phylogenetic relationship among Boraginaceae species and the maternal lineages of purple gromwells.</title>
        <authorList>
            <person name="Okada T."/>
            <person name="Watanabe K."/>
        </authorList>
    </citation>
    <scope>NUCLEOTIDE SEQUENCE [LARGE SCALE GENOMIC DNA]</scope>
</reference>
<dbReference type="Pfam" id="PF03106">
    <property type="entry name" value="WRKY"/>
    <property type="match status" value="1"/>
</dbReference>
<keyword evidence="3 8" id="KW-0238">DNA-binding</keyword>
<dbReference type="Proteomes" id="UP001454036">
    <property type="component" value="Unassembled WGS sequence"/>
</dbReference>
<dbReference type="InterPro" id="IPR003657">
    <property type="entry name" value="WRKY_dom"/>
</dbReference>
<comment type="subcellular location">
    <subcellularLocation>
        <location evidence="1">Nucleus</location>
    </subcellularLocation>
</comment>
<keyword evidence="4" id="KW-0804">Transcription</keyword>
<feature type="compositionally biased region" description="Pro residues" evidence="6">
    <location>
        <begin position="1"/>
        <end position="14"/>
    </location>
</feature>
<evidence type="ECO:0000313" key="8">
    <source>
        <dbReference type="EMBL" id="GAA0146396.1"/>
    </source>
</evidence>
<keyword evidence="2" id="KW-0805">Transcription regulation</keyword>
<dbReference type="FunFam" id="2.20.25.80:FF:000003">
    <property type="entry name" value="WRKY transcription factor 57"/>
    <property type="match status" value="1"/>
</dbReference>
<dbReference type="InterPro" id="IPR036576">
    <property type="entry name" value="WRKY_dom_sf"/>
</dbReference>
<dbReference type="GO" id="GO:0003700">
    <property type="term" value="F:DNA-binding transcription factor activity"/>
    <property type="evidence" value="ECO:0007669"/>
    <property type="project" value="InterPro"/>
</dbReference>
<dbReference type="AlphaFoldDB" id="A0AAV3P5V7"/>
<evidence type="ECO:0000256" key="6">
    <source>
        <dbReference type="SAM" id="MobiDB-lite"/>
    </source>
</evidence>
<dbReference type="PANTHER" id="PTHR31221:SF111">
    <property type="entry name" value="WRKY TRANSCRIPTION FACTOR 43-RELATED"/>
    <property type="match status" value="1"/>
</dbReference>
<dbReference type="GO" id="GO:0043565">
    <property type="term" value="F:sequence-specific DNA binding"/>
    <property type="evidence" value="ECO:0007669"/>
    <property type="project" value="InterPro"/>
</dbReference>
<protein>
    <submittedName>
        <fullName evidence="8">DNA-binding transcription factor</fullName>
    </submittedName>
</protein>